<feature type="compositionally biased region" description="Polar residues" evidence="12">
    <location>
        <begin position="538"/>
        <end position="550"/>
    </location>
</feature>
<organism evidence="14 15">
    <name type="scientific">Dolosigranulum pigrum</name>
    <dbReference type="NCBI Taxonomy" id="29394"/>
    <lineage>
        <taxon>Bacteria</taxon>
        <taxon>Bacillati</taxon>
        <taxon>Bacillota</taxon>
        <taxon>Bacilli</taxon>
        <taxon>Lactobacillales</taxon>
        <taxon>Carnobacteriaceae</taxon>
        <taxon>Dolosigranulum</taxon>
    </lineage>
</organism>
<gene>
    <name evidence="14" type="ORF">B8A44_00820</name>
</gene>
<dbReference type="InterPro" id="IPR045085">
    <property type="entry name" value="HLD_clamp_pol_III_gamma_tau"/>
</dbReference>
<dbReference type="InterPro" id="IPR027417">
    <property type="entry name" value="P-loop_NTPase"/>
</dbReference>
<keyword evidence="7" id="KW-0547">Nucleotide-binding</keyword>
<dbReference type="EMBL" id="NAQV01000003">
    <property type="protein sequence ID" value="RAN64936.1"/>
    <property type="molecule type" value="Genomic_DNA"/>
</dbReference>
<keyword evidence="6" id="KW-0479">Metal-binding</keyword>
<dbReference type="InterPro" id="IPR003593">
    <property type="entry name" value="AAA+_ATPase"/>
</dbReference>
<comment type="caution">
    <text evidence="14">The sequence shown here is derived from an EMBL/GenBank/DDBJ whole genome shotgun (WGS) entry which is preliminary data.</text>
</comment>
<dbReference type="SUPFAM" id="SSF52540">
    <property type="entry name" value="P-loop containing nucleoside triphosphate hydrolases"/>
    <property type="match status" value="1"/>
</dbReference>
<protein>
    <recommendedName>
        <fullName evidence="2">DNA-directed DNA polymerase</fullName>
        <ecNumber evidence="2">2.7.7.7</ecNumber>
    </recommendedName>
</protein>
<dbReference type="Pfam" id="PF13177">
    <property type="entry name" value="DNA_pol3_delta2"/>
    <property type="match status" value="1"/>
</dbReference>
<evidence type="ECO:0000256" key="10">
    <source>
        <dbReference type="ARBA" id="ARBA00022932"/>
    </source>
</evidence>
<evidence type="ECO:0000256" key="5">
    <source>
        <dbReference type="ARBA" id="ARBA00022705"/>
    </source>
</evidence>
<feature type="domain" description="AAA+ ATPase" evidence="13">
    <location>
        <begin position="37"/>
        <end position="188"/>
    </location>
</feature>
<dbReference type="GO" id="GO:0003887">
    <property type="term" value="F:DNA-directed DNA polymerase activity"/>
    <property type="evidence" value="ECO:0007669"/>
    <property type="project" value="UniProtKB-KW"/>
</dbReference>
<evidence type="ECO:0000256" key="4">
    <source>
        <dbReference type="ARBA" id="ARBA00022695"/>
    </source>
</evidence>
<dbReference type="PANTHER" id="PTHR11669">
    <property type="entry name" value="REPLICATION FACTOR C / DNA POLYMERASE III GAMMA-TAU SUBUNIT"/>
    <property type="match status" value="1"/>
</dbReference>
<dbReference type="AlphaFoldDB" id="A0A328KQY2"/>
<comment type="catalytic activity">
    <reaction evidence="11">
        <text>DNA(n) + a 2'-deoxyribonucleoside 5'-triphosphate = DNA(n+1) + diphosphate</text>
        <dbReference type="Rhea" id="RHEA:22508"/>
        <dbReference type="Rhea" id="RHEA-COMP:17339"/>
        <dbReference type="Rhea" id="RHEA-COMP:17340"/>
        <dbReference type="ChEBI" id="CHEBI:33019"/>
        <dbReference type="ChEBI" id="CHEBI:61560"/>
        <dbReference type="ChEBI" id="CHEBI:173112"/>
        <dbReference type="EC" id="2.7.7.7"/>
    </reaction>
</comment>
<dbReference type="PANTHER" id="PTHR11669:SF0">
    <property type="entry name" value="PROTEIN STICHEL-LIKE 2"/>
    <property type="match status" value="1"/>
</dbReference>
<evidence type="ECO:0000313" key="14">
    <source>
        <dbReference type="EMBL" id="RAN64936.1"/>
    </source>
</evidence>
<keyword evidence="5" id="KW-0235">DNA replication</keyword>
<dbReference type="Pfam" id="PF22608">
    <property type="entry name" value="DNAX_ATPase_lid"/>
    <property type="match status" value="1"/>
</dbReference>
<feature type="compositionally biased region" description="Polar residues" evidence="12">
    <location>
        <begin position="397"/>
        <end position="408"/>
    </location>
</feature>
<dbReference type="NCBIfam" id="TIGR02397">
    <property type="entry name" value="dnaX_nterm"/>
    <property type="match status" value="1"/>
</dbReference>
<dbReference type="GO" id="GO:0005524">
    <property type="term" value="F:ATP binding"/>
    <property type="evidence" value="ECO:0007669"/>
    <property type="project" value="UniProtKB-KW"/>
</dbReference>
<dbReference type="CDD" id="cd18137">
    <property type="entry name" value="HLD_clamp_pol_III_gamma_tau"/>
    <property type="match status" value="1"/>
</dbReference>
<dbReference type="GO" id="GO:0006261">
    <property type="term" value="P:DNA-templated DNA replication"/>
    <property type="evidence" value="ECO:0007669"/>
    <property type="project" value="TreeGrafter"/>
</dbReference>
<evidence type="ECO:0000256" key="12">
    <source>
        <dbReference type="SAM" id="MobiDB-lite"/>
    </source>
</evidence>
<dbReference type="GO" id="GO:0046872">
    <property type="term" value="F:metal ion binding"/>
    <property type="evidence" value="ECO:0007669"/>
    <property type="project" value="UniProtKB-KW"/>
</dbReference>
<keyword evidence="10" id="KW-0239">DNA-directed DNA polymerase</keyword>
<dbReference type="InterPro" id="IPR008921">
    <property type="entry name" value="DNA_pol3_clamp-load_cplx_C"/>
</dbReference>
<keyword evidence="3" id="KW-0808">Transferase</keyword>
<feature type="region of interest" description="Disordered" evidence="12">
    <location>
        <begin position="531"/>
        <end position="562"/>
    </location>
</feature>
<dbReference type="InterPro" id="IPR022754">
    <property type="entry name" value="DNA_pol_III_gamma-3"/>
</dbReference>
<dbReference type="InterPro" id="IPR012763">
    <property type="entry name" value="DNA_pol_III_sug/sutau_N"/>
</dbReference>
<dbReference type="CDD" id="cd00009">
    <property type="entry name" value="AAA"/>
    <property type="match status" value="1"/>
</dbReference>
<dbReference type="GO" id="GO:0009360">
    <property type="term" value="C:DNA polymerase III complex"/>
    <property type="evidence" value="ECO:0007669"/>
    <property type="project" value="InterPro"/>
</dbReference>
<dbReference type="Gene3D" id="3.40.50.300">
    <property type="entry name" value="P-loop containing nucleotide triphosphate hydrolases"/>
    <property type="match status" value="1"/>
</dbReference>
<feature type="region of interest" description="Disordered" evidence="12">
    <location>
        <begin position="397"/>
        <end position="418"/>
    </location>
</feature>
<dbReference type="EC" id="2.7.7.7" evidence="2"/>
<dbReference type="NCBIfam" id="NF004046">
    <property type="entry name" value="PRK05563.1"/>
    <property type="match status" value="1"/>
</dbReference>
<keyword evidence="4" id="KW-0548">Nucleotidyltransferase</keyword>
<dbReference type="PRINTS" id="PR00300">
    <property type="entry name" value="CLPPROTEASEA"/>
</dbReference>
<dbReference type="SUPFAM" id="SSF48019">
    <property type="entry name" value="post-AAA+ oligomerization domain-like"/>
    <property type="match status" value="1"/>
</dbReference>
<name>A0A328KQY2_9LACT</name>
<dbReference type="Gene3D" id="1.20.272.10">
    <property type="match status" value="1"/>
</dbReference>
<evidence type="ECO:0000256" key="2">
    <source>
        <dbReference type="ARBA" id="ARBA00012417"/>
    </source>
</evidence>
<keyword evidence="8" id="KW-0862">Zinc</keyword>
<dbReference type="Gene3D" id="1.10.8.60">
    <property type="match status" value="1"/>
</dbReference>
<evidence type="ECO:0000256" key="9">
    <source>
        <dbReference type="ARBA" id="ARBA00022840"/>
    </source>
</evidence>
<comment type="similarity">
    <text evidence="1">Belongs to the DnaX/STICHEL family.</text>
</comment>
<reference evidence="14 15" key="1">
    <citation type="submission" date="2017-03" db="EMBL/GenBank/DDBJ databases">
        <title>wgs assembly of Dolosigranulum pigrum KPL CDC strains.</title>
        <authorList>
            <person name="Brugger S.D."/>
            <person name="Pettigrew M."/>
            <person name="Kong Y."/>
            <person name="Lemon K.P."/>
        </authorList>
    </citation>
    <scope>NUCLEOTIDE SEQUENCE [LARGE SCALE GENOMIC DNA]</scope>
    <source>
        <strain evidence="14 15">KPL1931_CDC4294-98</strain>
    </source>
</reference>
<dbReference type="FunFam" id="1.10.8.60:FF:000013">
    <property type="entry name" value="DNA polymerase III subunit gamma/tau"/>
    <property type="match status" value="1"/>
</dbReference>
<dbReference type="InterPro" id="IPR050238">
    <property type="entry name" value="DNA_Rep/Repair_Clamp_Loader"/>
</dbReference>
<dbReference type="Proteomes" id="UP000249099">
    <property type="component" value="Unassembled WGS sequence"/>
</dbReference>
<evidence type="ECO:0000256" key="6">
    <source>
        <dbReference type="ARBA" id="ARBA00022723"/>
    </source>
</evidence>
<proteinExistence type="inferred from homology"/>
<evidence type="ECO:0000256" key="8">
    <source>
        <dbReference type="ARBA" id="ARBA00022833"/>
    </source>
</evidence>
<dbReference type="RefSeq" id="WP_112789724.1">
    <property type="nucleotide sequence ID" value="NZ_NAQV01000003.1"/>
</dbReference>
<evidence type="ECO:0000259" key="13">
    <source>
        <dbReference type="SMART" id="SM00382"/>
    </source>
</evidence>
<dbReference type="FunFam" id="3.40.50.300:FF:000014">
    <property type="entry name" value="DNA polymerase III subunit gamma/tau"/>
    <property type="match status" value="1"/>
</dbReference>
<evidence type="ECO:0000256" key="1">
    <source>
        <dbReference type="ARBA" id="ARBA00006360"/>
    </source>
</evidence>
<accession>A0A328KQY2</accession>
<dbReference type="GO" id="GO:0003677">
    <property type="term" value="F:DNA binding"/>
    <property type="evidence" value="ECO:0007669"/>
    <property type="project" value="InterPro"/>
</dbReference>
<sequence>MSYQALYRVWRPQSFDDVLGQDVVVQTLKNAVAQGNTSHAYLFTGPRGTGKTSVAKILAKAINCPYAEDGQPCNECHLCTEITKGALGDVIEIDAASNNGVDEIRDIREKAQYAPTQAPYKVYIIDEVHMLSTGAFNALLKTLEEPPQNVIFILATTEPHKIPATIISRLQRFDFKRIPPQVIIERLEHVLGADKITYDADALVVIANAAEGGMRDALSLLDQALSFMDEQLTVDDALQITGSITQERLLDYIQQIADRQTEVALSILSEVLAEGKDPARFIEDTILLVRDMLLYQQNNGDIEPKLAIIGEPFQEVATNLAPEVAYRLIQVFNETGRELRQSNHADIYLEVATVKLTQKIAETPTVQTQEAAQSEDVADLKQQLEVLKTQIKQLNTNAQASQTTQASTKRAKPKRKSRGEFEVNLAQVHRVLANATKQNLAELQDIWGDLIHSLDTSSRAILNNSKPVAASPEALVVTFEFPILCEKAEGDEELKQGIVQFLDKVIGTQPDLVCIPEAKWPTIRQNYIKQMKEESDQSDTQGHTETNGQSEPIEETNPAVATAVELFGRDNIEIKD</sequence>
<dbReference type="InterPro" id="IPR001270">
    <property type="entry name" value="ClpA/B"/>
</dbReference>
<evidence type="ECO:0000256" key="7">
    <source>
        <dbReference type="ARBA" id="ARBA00022741"/>
    </source>
</evidence>
<dbReference type="SMART" id="SM00382">
    <property type="entry name" value="AAA"/>
    <property type="match status" value="1"/>
</dbReference>
<evidence type="ECO:0000313" key="15">
    <source>
        <dbReference type="Proteomes" id="UP000249099"/>
    </source>
</evidence>
<keyword evidence="9" id="KW-0067">ATP-binding</keyword>
<dbReference type="Pfam" id="PF12169">
    <property type="entry name" value="DNA_pol3_gamma3"/>
    <property type="match status" value="1"/>
</dbReference>
<evidence type="ECO:0000256" key="11">
    <source>
        <dbReference type="ARBA" id="ARBA00049244"/>
    </source>
</evidence>
<evidence type="ECO:0000256" key="3">
    <source>
        <dbReference type="ARBA" id="ARBA00022679"/>
    </source>
</evidence>